<dbReference type="PANTHER" id="PTHR43266:SF2">
    <property type="entry name" value="MAJOR FACILITATOR SUPERFAMILY (MFS) PROFILE DOMAIN-CONTAINING PROTEIN"/>
    <property type="match status" value="1"/>
</dbReference>
<feature type="transmembrane region" description="Helical" evidence="7">
    <location>
        <begin position="123"/>
        <end position="144"/>
    </location>
</feature>
<feature type="transmembrane region" description="Helical" evidence="7">
    <location>
        <begin position="275"/>
        <end position="293"/>
    </location>
</feature>
<evidence type="ECO:0000256" key="1">
    <source>
        <dbReference type="ARBA" id="ARBA00004651"/>
    </source>
</evidence>
<reference evidence="8 9" key="1">
    <citation type="submission" date="2020-02" db="EMBL/GenBank/DDBJ databases">
        <title>Ideonella bacterium strain TBM-1.</title>
        <authorList>
            <person name="Chen W.-M."/>
        </authorList>
    </citation>
    <scope>NUCLEOTIDE SEQUENCE [LARGE SCALE GENOMIC DNA]</scope>
    <source>
        <strain evidence="8 9">TBM-1</strain>
    </source>
</reference>
<dbReference type="Gene3D" id="1.20.1250.20">
    <property type="entry name" value="MFS general substrate transporter like domains"/>
    <property type="match status" value="1"/>
</dbReference>
<keyword evidence="4 7" id="KW-0812">Transmembrane</keyword>
<organism evidence="8 9">
    <name type="scientific">Ideonella livida</name>
    <dbReference type="NCBI Taxonomy" id="2707176"/>
    <lineage>
        <taxon>Bacteria</taxon>
        <taxon>Pseudomonadati</taxon>
        <taxon>Pseudomonadota</taxon>
        <taxon>Betaproteobacteria</taxon>
        <taxon>Burkholderiales</taxon>
        <taxon>Sphaerotilaceae</taxon>
        <taxon>Ideonella</taxon>
    </lineage>
</organism>
<keyword evidence="9" id="KW-1185">Reference proteome</keyword>
<evidence type="ECO:0000313" key="9">
    <source>
        <dbReference type="Proteomes" id="UP000484255"/>
    </source>
</evidence>
<feature type="transmembrane region" description="Helical" evidence="7">
    <location>
        <begin position="241"/>
        <end position="263"/>
    </location>
</feature>
<evidence type="ECO:0000256" key="6">
    <source>
        <dbReference type="ARBA" id="ARBA00023136"/>
    </source>
</evidence>
<feature type="transmembrane region" description="Helical" evidence="7">
    <location>
        <begin position="370"/>
        <end position="388"/>
    </location>
</feature>
<evidence type="ECO:0000256" key="2">
    <source>
        <dbReference type="ARBA" id="ARBA00022448"/>
    </source>
</evidence>
<evidence type="ECO:0000313" key="8">
    <source>
        <dbReference type="EMBL" id="NDY93979.1"/>
    </source>
</evidence>
<dbReference type="NCBIfam" id="NF008397">
    <property type="entry name" value="PRK11195.1"/>
    <property type="match status" value="1"/>
</dbReference>
<dbReference type="Pfam" id="PF07690">
    <property type="entry name" value="MFS_1"/>
    <property type="match status" value="1"/>
</dbReference>
<keyword evidence="3" id="KW-1003">Cell membrane</keyword>
<feature type="transmembrane region" description="Helical" evidence="7">
    <location>
        <begin position="305"/>
        <end position="322"/>
    </location>
</feature>
<dbReference type="EMBL" id="JAAGOH010000057">
    <property type="protein sequence ID" value="NDY93979.1"/>
    <property type="molecule type" value="Genomic_DNA"/>
</dbReference>
<comment type="caution">
    <text evidence="8">The sequence shown here is derived from an EMBL/GenBank/DDBJ whole genome shotgun (WGS) entry which is preliminary data.</text>
</comment>
<sequence>MPWLLATQGVSGLADQALLLVILGLLQAQGWPAWWAPLLKLAFNLAYVLGAPWTGRWADAVPKGGLMAAMNALKALGLLALLAGLHPLAACLVVGVGAAGYAPAKYGLVCELVPPARLVAANAWLEVTVVGAVLLGAGLGGGLISPGWAAGPLAQALQAAGLALAWPPAQTAALLPLLALYALAALLQRGVRESGAAAGRPAGPGAGDDPAVGPAPDPSAGALRTFRADAARLWRDPLGGLSLAVTTLFWGLGATLQLVVLHWSTGHLGLALHQAAWLQASVALGVVAGAWAAGRWVPLAAARHMLWAGVALGACMPVMAAVDRVVWALPLLLLTGAVGGLMVVPLNALLQHRGHQLLSAGRSVAVQGAFENASVLLMLAAYAGLLALEVPLPALMTGLGLAVSALLLALIAWDGARRRRLLRTSG</sequence>
<feature type="transmembrane region" description="Helical" evidence="7">
    <location>
        <begin position="394"/>
        <end position="413"/>
    </location>
</feature>
<protein>
    <submittedName>
        <fullName evidence="8">Lysophospholipid transporter LplT</fullName>
    </submittedName>
</protein>
<dbReference type="InterPro" id="IPR036259">
    <property type="entry name" value="MFS_trans_sf"/>
</dbReference>
<evidence type="ECO:0000256" key="4">
    <source>
        <dbReference type="ARBA" id="ARBA00022692"/>
    </source>
</evidence>
<keyword evidence="5 7" id="KW-1133">Transmembrane helix</keyword>
<keyword evidence="6 7" id="KW-0472">Membrane</keyword>
<evidence type="ECO:0000256" key="3">
    <source>
        <dbReference type="ARBA" id="ARBA00022475"/>
    </source>
</evidence>
<dbReference type="PANTHER" id="PTHR43266">
    <property type="entry name" value="MACROLIDE-EFFLUX PROTEIN"/>
    <property type="match status" value="1"/>
</dbReference>
<feature type="transmembrane region" description="Helical" evidence="7">
    <location>
        <begin position="75"/>
        <end position="102"/>
    </location>
</feature>
<dbReference type="SUPFAM" id="SSF103473">
    <property type="entry name" value="MFS general substrate transporter"/>
    <property type="match status" value="1"/>
</dbReference>
<name>A0A7C9TM41_9BURK</name>
<feature type="transmembrane region" description="Helical" evidence="7">
    <location>
        <begin position="6"/>
        <end position="26"/>
    </location>
</feature>
<feature type="transmembrane region" description="Helical" evidence="7">
    <location>
        <begin position="38"/>
        <end position="55"/>
    </location>
</feature>
<feature type="transmembrane region" description="Helical" evidence="7">
    <location>
        <begin position="164"/>
        <end position="187"/>
    </location>
</feature>
<proteinExistence type="predicted"/>
<comment type="subcellular location">
    <subcellularLocation>
        <location evidence="1">Cell membrane</location>
        <topology evidence="1">Multi-pass membrane protein</topology>
    </subcellularLocation>
</comment>
<dbReference type="AlphaFoldDB" id="A0A7C9TM41"/>
<dbReference type="InterPro" id="IPR011701">
    <property type="entry name" value="MFS"/>
</dbReference>
<gene>
    <name evidence="8" type="primary">lplT</name>
    <name evidence="8" type="ORF">G3A44_22570</name>
</gene>
<evidence type="ECO:0000256" key="7">
    <source>
        <dbReference type="SAM" id="Phobius"/>
    </source>
</evidence>
<accession>A0A7C9TM41</accession>
<dbReference type="GO" id="GO:0005886">
    <property type="term" value="C:plasma membrane"/>
    <property type="evidence" value="ECO:0007669"/>
    <property type="project" value="UniProtKB-SubCell"/>
</dbReference>
<dbReference type="GO" id="GO:0022857">
    <property type="term" value="F:transmembrane transporter activity"/>
    <property type="evidence" value="ECO:0007669"/>
    <property type="project" value="InterPro"/>
</dbReference>
<evidence type="ECO:0000256" key="5">
    <source>
        <dbReference type="ARBA" id="ARBA00022989"/>
    </source>
</evidence>
<feature type="transmembrane region" description="Helical" evidence="7">
    <location>
        <begin position="328"/>
        <end position="350"/>
    </location>
</feature>
<keyword evidence="2" id="KW-0813">Transport</keyword>
<dbReference type="Proteomes" id="UP000484255">
    <property type="component" value="Unassembled WGS sequence"/>
</dbReference>